<name>A0ACC3CID9_PYRYE</name>
<evidence type="ECO:0000313" key="2">
    <source>
        <dbReference type="Proteomes" id="UP000798662"/>
    </source>
</evidence>
<dbReference type="Proteomes" id="UP000798662">
    <property type="component" value="Chromosome 3"/>
</dbReference>
<comment type="caution">
    <text evidence="1">The sequence shown here is derived from an EMBL/GenBank/DDBJ whole genome shotgun (WGS) entry which is preliminary data.</text>
</comment>
<proteinExistence type="predicted"/>
<evidence type="ECO:0000313" key="1">
    <source>
        <dbReference type="EMBL" id="KAK1869932.1"/>
    </source>
</evidence>
<gene>
    <name evidence="1" type="ORF">I4F81_012397</name>
</gene>
<dbReference type="EMBL" id="CM020620">
    <property type="protein sequence ID" value="KAK1869932.1"/>
    <property type="molecule type" value="Genomic_DNA"/>
</dbReference>
<organism evidence="1 2">
    <name type="scientific">Pyropia yezoensis</name>
    <name type="common">Susabi-nori</name>
    <name type="synonym">Porphyra yezoensis</name>
    <dbReference type="NCBI Taxonomy" id="2788"/>
    <lineage>
        <taxon>Eukaryota</taxon>
        <taxon>Rhodophyta</taxon>
        <taxon>Bangiophyceae</taxon>
        <taxon>Bangiales</taxon>
        <taxon>Bangiaceae</taxon>
        <taxon>Pyropia</taxon>
    </lineage>
</organism>
<sequence>MAFNFCSSTGIVSANKLVFDRGFHFATTLTLLHFVFTTLGLLIAMKAGAFPFKRLDAAKAAKLAAAGMGFVVFSNLSLQFNSVGFYQVMKHLTVAAVVAIEAVVFRRVLPRPLCAPVACLCVGIAITGATDFQLNVTGTVCAVLNVVFTAFYQIWCGALQRSLGANPLQLQLYIAPMSAVGLLPFVPLLDDYRRSSPASIWAWTPTPGVVGLIALTGVLAFCVNVSIFWVIGRTSAVSYNVLGHAKTTTLLTLDYVAFGRPLEWANATGLVVAITGVVTYTQQKLRLSQRAAAAGSAAAGGGGTGR</sequence>
<reference evidence="1" key="1">
    <citation type="submission" date="2019-11" db="EMBL/GenBank/DDBJ databases">
        <title>Nori genome reveals adaptations in red seaweeds to the harsh intertidal environment.</title>
        <authorList>
            <person name="Wang D."/>
            <person name="Mao Y."/>
        </authorList>
    </citation>
    <scope>NUCLEOTIDE SEQUENCE</scope>
    <source>
        <tissue evidence="1">Gametophyte</tissue>
    </source>
</reference>
<keyword evidence="2" id="KW-1185">Reference proteome</keyword>
<protein>
    <submittedName>
        <fullName evidence="1">Uncharacterized protein</fullName>
    </submittedName>
</protein>
<accession>A0ACC3CID9</accession>